<evidence type="ECO:0000313" key="4">
    <source>
        <dbReference type="Proteomes" id="UP001201980"/>
    </source>
</evidence>
<name>A0AAD5WSL5_9PEZI</name>
<protein>
    <submittedName>
        <fullName evidence="3">Uncharacterized protein</fullName>
    </submittedName>
</protein>
<feature type="region of interest" description="Disordered" evidence="1">
    <location>
        <begin position="60"/>
        <end position="86"/>
    </location>
</feature>
<evidence type="ECO:0000256" key="1">
    <source>
        <dbReference type="SAM" id="MobiDB-lite"/>
    </source>
</evidence>
<proteinExistence type="predicted"/>
<feature type="chain" id="PRO_5041945471" evidence="2">
    <location>
        <begin position="20"/>
        <end position="199"/>
    </location>
</feature>
<reference evidence="3" key="1">
    <citation type="submission" date="2022-07" db="EMBL/GenBank/DDBJ databases">
        <title>Draft genome sequence of Zalerion maritima ATCC 34329, a (micro)plastics degrading marine fungus.</title>
        <authorList>
            <person name="Paco A."/>
            <person name="Goncalves M.F.M."/>
            <person name="Rocha-Santos T.A.P."/>
            <person name="Alves A."/>
        </authorList>
    </citation>
    <scope>NUCLEOTIDE SEQUENCE</scope>
    <source>
        <strain evidence="3">ATCC 34329</strain>
    </source>
</reference>
<gene>
    <name evidence="3" type="ORF">MKZ38_002202</name>
</gene>
<evidence type="ECO:0000256" key="2">
    <source>
        <dbReference type="SAM" id="SignalP"/>
    </source>
</evidence>
<accession>A0AAD5WSL5</accession>
<sequence>MKLSAQLCFLAAWLAAASPLEVRQDPTGGDTSLQDVDVEDTMTLVPFDADILPPPSFLANSTLAGDDDDDDDDEGDDEHNAIDERDTTDSILAWSSKMDSGKFHVKKYTVQMHKNGKVRFYAHVDNNYKTRRYWRITCHVYDSQLRKYDFMQRGKVGKRAEDVKDSWEYQDGVETNWADIADGPREMHCGLKVQWRKFW</sequence>
<dbReference type="Proteomes" id="UP001201980">
    <property type="component" value="Unassembled WGS sequence"/>
</dbReference>
<dbReference type="AlphaFoldDB" id="A0AAD5WSL5"/>
<evidence type="ECO:0000313" key="3">
    <source>
        <dbReference type="EMBL" id="KAJ2900967.1"/>
    </source>
</evidence>
<feature type="signal peptide" evidence="2">
    <location>
        <begin position="1"/>
        <end position="19"/>
    </location>
</feature>
<feature type="compositionally biased region" description="Acidic residues" evidence="1">
    <location>
        <begin position="65"/>
        <end position="77"/>
    </location>
</feature>
<organism evidence="3 4">
    <name type="scientific">Zalerion maritima</name>
    <dbReference type="NCBI Taxonomy" id="339359"/>
    <lineage>
        <taxon>Eukaryota</taxon>
        <taxon>Fungi</taxon>
        <taxon>Dikarya</taxon>
        <taxon>Ascomycota</taxon>
        <taxon>Pezizomycotina</taxon>
        <taxon>Sordariomycetes</taxon>
        <taxon>Lulworthiomycetidae</taxon>
        <taxon>Lulworthiales</taxon>
        <taxon>Lulworthiaceae</taxon>
        <taxon>Zalerion</taxon>
    </lineage>
</organism>
<comment type="caution">
    <text evidence="3">The sequence shown here is derived from an EMBL/GenBank/DDBJ whole genome shotgun (WGS) entry which is preliminary data.</text>
</comment>
<keyword evidence="4" id="KW-1185">Reference proteome</keyword>
<keyword evidence="2" id="KW-0732">Signal</keyword>
<dbReference type="EMBL" id="JAKWBI020000164">
    <property type="protein sequence ID" value="KAJ2900967.1"/>
    <property type="molecule type" value="Genomic_DNA"/>
</dbReference>